<evidence type="ECO:0000256" key="5">
    <source>
        <dbReference type="ARBA" id="ARBA00022989"/>
    </source>
</evidence>
<dbReference type="PANTHER" id="PTHR23344:SF13">
    <property type="entry name" value="GLYCEROPHOSPHODIESTER PHOSPHODIESTERASE DOMAIN-CONTAINING PROTEIN 4"/>
    <property type="match status" value="1"/>
</dbReference>
<dbReference type="GO" id="GO:0006629">
    <property type="term" value="P:lipid metabolic process"/>
    <property type="evidence" value="ECO:0007669"/>
    <property type="project" value="InterPro"/>
</dbReference>
<evidence type="ECO:0000259" key="9">
    <source>
        <dbReference type="PROSITE" id="PS51704"/>
    </source>
</evidence>
<feature type="transmembrane region" description="Helical" evidence="8">
    <location>
        <begin position="158"/>
        <end position="179"/>
    </location>
</feature>
<dbReference type="GO" id="GO:0016020">
    <property type="term" value="C:membrane"/>
    <property type="evidence" value="ECO:0007669"/>
    <property type="project" value="UniProtKB-SubCell"/>
</dbReference>
<evidence type="ECO:0000256" key="8">
    <source>
        <dbReference type="SAM" id="Phobius"/>
    </source>
</evidence>
<evidence type="ECO:0000256" key="2">
    <source>
        <dbReference type="ARBA" id="ARBA00007277"/>
    </source>
</evidence>
<comment type="similarity">
    <text evidence="2">Belongs to the glycerophosphoryl diester phosphodiesterase family.</text>
</comment>
<dbReference type="PROSITE" id="PS51704">
    <property type="entry name" value="GP_PDE"/>
    <property type="match status" value="1"/>
</dbReference>
<keyword evidence="3 8" id="KW-0812">Transmembrane</keyword>
<evidence type="ECO:0000256" key="6">
    <source>
        <dbReference type="ARBA" id="ARBA00023136"/>
    </source>
</evidence>
<keyword evidence="5 8" id="KW-1133">Transmembrane helix</keyword>
<accession>A0A4X1UH40</accession>
<proteinExistence type="inferred from homology"/>
<reference evidence="10 11" key="1">
    <citation type="submission" date="2017-08" db="EMBL/GenBank/DDBJ databases">
        <title>USMARCv1.0.</title>
        <authorList>
            <person name="Hannum G.I."/>
            <person name="Koren S."/>
            <person name="Schroeder S.G."/>
            <person name="Chin S.C."/>
            <person name="Nonneman D.J."/>
            <person name="Becker S.A."/>
            <person name="Rosen B.D."/>
            <person name="Bickhart D.M."/>
            <person name="Putnam N.H."/>
            <person name="Green R.E."/>
            <person name="Tuggle C.K."/>
            <person name="Liu H."/>
            <person name="Rohrer G.A."/>
            <person name="Warr A."/>
            <person name="Hall R."/>
            <person name="Kim K."/>
            <person name="Hume D.A."/>
            <person name="Talbot R."/>
            <person name="Chow W."/>
            <person name="Howe K."/>
            <person name="Schwartz A.S."/>
            <person name="Watson M."/>
            <person name="Archibald A.L."/>
            <person name="Phillippy A.M."/>
            <person name="Smith T.P.L."/>
        </authorList>
    </citation>
    <scope>NUCLEOTIDE SEQUENCE [LARGE SCALE GENOMIC DNA]</scope>
</reference>
<feature type="transmembrane region" description="Helical" evidence="8">
    <location>
        <begin position="27"/>
        <end position="57"/>
    </location>
</feature>
<keyword evidence="7" id="KW-0325">Glycoprotein</keyword>
<dbReference type="Gene3D" id="3.20.20.190">
    <property type="entry name" value="Phosphatidylinositol (PI) phosphodiesterase"/>
    <property type="match status" value="1"/>
</dbReference>
<protein>
    <recommendedName>
        <fullName evidence="9">GP-PDE domain-containing protein</fullName>
    </recommendedName>
</protein>
<evidence type="ECO:0000256" key="4">
    <source>
        <dbReference type="ARBA" id="ARBA00022801"/>
    </source>
</evidence>
<dbReference type="AlphaFoldDB" id="A0A4X1UH40"/>
<reference evidence="10" key="2">
    <citation type="submission" date="2025-08" db="UniProtKB">
        <authorList>
            <consortium name="Ensembl"/>
        </authorList>
    </citation>
    <scope>IDENTIFICATION</scope>
</reference>
<feature type="transmembrane region" description="Helical" evidence="8">
    <location>
        <begin position="69"/>
        <end position="87"/>
    </location>
</feature>
<comment type="subcellular location">
    <subcellularLocation>
        <location evidence="1">Membrane</location>
        <topology evidence="1">Multi-pass membrane protein</topology>
    </subcellularLocation>
</comment>
<dbReference type="SUPFAM" id="SSF51695">
    <property type="entry name" value="PLC-like phosphodiesterases"/>
    <property type="match status" value="1"/>
</dbReference>
<dbReference type="PANTHER" id="PTHR23344">
    <property type="entry name" value="GLYCEROPHOSPHORYL DIESTER PHOSPHODIESTERASE"/>
    <property type="match status" value="1"/>
</dbReference>
<dbReference type="InterPro" id="IPR017946">
    <property type="entry name" value="PLC-like_Pdiesterase_TIM-brl"/>
</dbReference>
<feature type="transmembrane region" description="Helical" evidence="8">
    <location>
        <begin position="466"/>
        <end position="488"/>
    </location>
</feature>
<keyword evidence="4" id="KW-0378">Hydrolase</keyword>
<evidence type="ECO:0000256" key="3">
    <source>
        <dbReference type="ARBA" id="ARBA00022692"/>
    </source>
</evidence>
<dbReference type="GO" id="GO:0008081">
    <property type="term" value="F:phosphoric diester hydrolase activity"/>
    <property type="evidence" value="ECO:0007669"/>
    <property type="project" value="InterPro"/>
</dbReference>
<feature type="domain" description="GP-PDE" evidence="9">
    <location>
        <begin position="198"/>
        <end position="456"/>
    </location>
</feature>
<feature type="transmembrane region" description="Helical" evidence="8">
    <location>
        <begin position="107"/>
        <end position="128"/>
    </location>
</feature>
<keyword evidence="6 8" id="KW-0472">Membrane</keyword>
<sequence length="519" mass="61082">LLLFVWIESSNEYNGFNWVIFLGTGYWFFWSIVLLSFFGILTAYTALLLVLGFLLCWEGRELSLHWCHKILILLVLLTCSFFFWILFTYWKDRWLTVGLSLQIFAPYMHLGSISMMVLLSWPVAFYVIHLEGEARIRRHQMTFYERKRKKRCAVLTKLRALQVAIGLPFCLILLSLYLIPLGIYSPCIQEKDELGPKPSFFGHRGAPMLGPENTMMFEKAVEEGAFGLESDVHISNDDVPFLMHDNNLRRTTNIKEVKPNASFTHPSLFDWSFLSTLNAGRWFSHSRFKPFYHMKPLSEADREKAGNQKIPKLTDLLQLAQKEKKFVIFDLNGPAPKHFHRSSYVRHVVRVILDSRIEQHLIFWLPHTDRQYVKKRAPGFQQVSQLFSVEHLAKENISRVNVDYKRLFYNGLREYKAANISINLYIINEPWLFSLAWCSRIQSVTTDNIQVLNKINHPYYFMTPNFYMFIWILMDCVSAVFIVAIFYFHWWRKSKKETLLKSSSTVTESQSTNKRENVR</sequence>
<evidence type="ECO:0000256" key="1">
    <source>
        <dbReference type="ARBA" id="ARBA00004141"/>
    </source>
</evidence>
<dbReference type="InterPro" id="IPR030395">
    <property type="entry name" value="GP_PDE_dom"/>
</dbReference>
<evidence type="ECO:0000313" key="10">
    <source>
        <dbReference type="Ensembl" id="ENSSSCP00070027855.1"/>
    </source>
</evidence>
<organism evidence="10 11">
    <name type="scientific">Sus scrofa</name>
    <name type="common">Pig</name>
    <dbReference type="NCBI Taxonomy" id="9823"/>
    <lineage>
        <taxon>Eukaryota</taxon>
        <taxon>Metazoa</taxon>
        <taxon>Chordata</taxon>
        <taxon>Craniata</taxon>
        <taxon>Vertebrata</taxon>
        <taxon>Euteleostomi</taxon>
        <taxon>Mammalia</taxon>
        <taxon>Eutheria</taxon>
        <taxon>Laurasiatheria</taxon>
        <taxon>Artiodactyla</taxon>
        <taxon>Suina</taxon>
        <taxon>Suidae</taxon>
        <taxon>Sus</taxon>
    </lineage>
</organism>
<evidence type="ECO:0000256" key="7">
    <source>
        <dbReference type="ARBA" id="ARBA00023180"/>
    </source>
</evidence>
<evidence type="ECO:0000313" key="11">
    <source>
        <dbReference type="Proteomes" id="UP000314985"/>
    </source>
</evidence>
<name>A0A4X1UH40_PIG</name>
<dbReference type="Proteomes" id="UP000314985">
    <property type="component" value="Chromosome 9"/>
</dbReference>
<dbReference type="Pfam" id="PF03009">
    <property type="entry name" value="GDPD"/>
    <property type="match status" value="1"/>
</dbReference>
<dbReference type="Ensembl" id="ENSSSCT00070033346.1">
    <property type="protein sequence ID" value="ENSSSCP00070027855.1"/>
    <property type="gene ID" value="ENSSSCG00070016913.1"/>
</dbReference>